<accession>A0AAE1UL65</accession>
<feature type="transmembrane region" description="Helical" evidence="5">
    <location>
        <begin position="100"/>
        <end position="117"/>
    </location>
</feature>
<evidence type="ECO:0000256" key="3">
    <source>
        <dbReference type="ARBA" id="ARBA00022989"/>
    </source>
</evidence>
<dbReference type="Pfam" id="PF03208">
    <property type="entry name" value="PRA1"/>
    <property type="match status" value="1"/>
</dbReference>
<evidence type="ECO:0000256" key="5">
    <source>
        <dbReference type="RuleBase" id="RU363107"/>
    </source>
</evidence>
<dbReference type="InterPro" id="IPR004895">
    <property type="entry name" value="Prenylated_rab_accept_PRA1"/>
</dbReference>
<dbReference type="GO" id="GO:0016020">
    <property type="term" value="C:membrane"/>
    <property type="evidence" value="ECO:0007669"/>
    <property type="project" value="UniProtKB-SubCell"/>
</dbReference>
<sequence>MAETDGVSVAPLRTLDDYIMESSRFQVPNMKDPEKWSNRVSQNLLYYQTNYFLTYLVVFAMVALIHPTKMFYGMTAVALAYGLFYYLTNHKQPAAQFKKDHPILSLVGLVLTMYFIVYLLGSVVVFLLGILLPIVVIFLHASMRLRNLKNKLTNKVESLGLKRTPMGIILEALGLEPSVLMSRLSFDGSSNLFDSLTKLSPGKTS</sequence>
<dbReference type="EMBL" id="JAWZYT010000114">
    <property type="protein sequence ID" value="KAK4327902.1"/>
    <property type="molecule type" value="Genomic_DNA"/>
</dbReference>
<feature type="transmembrane region" description="Helical" evidence="5">
    <location>
        <begin position="123"/>
        <end position="141"/>
    </location>
</feature>
<evidence type="ECO:0000313" key="6">
    <source>
        <dbReference type="EMBL" id="KAK4327902.1"/>
    </source>
</evidence>
<protein>
    <recommendedName>
        <fullName evidence="5">PRA1 family protein</fullName>
    </recommendedName>
</protein>
<keyword evidence="4 5" id="KW-0472">Membrane</keyword>
<proteinExistence type="inferred from homology"/>
<dbReference type="PANTHER" id="PTHR12859:SF0">
    <property type="entry name" value="PRA1 FAMILY PROTEIN"/>
    <property type="match status" value="1"/>
</dbReference>
<dbReference type="Proteomes" id="UP001292094">
    <property type="component" value="Unassembled WGS sequence"/>
</dbReference>
<dbReference type="AlphaFoldDB" id="A0AAE1UL65"/>
<gene>
    <name evidence="6" type="ORF">Pmani_001652</name>
</gene>
<evidence type="ECO:0000313" key="7">
    <source>
        <dbReference type="Proteomes" id="UP001292094"/>
    </source>
</evidence>
<keyword evidence="7" id="KW-1185">Reference proteome</keyword>
<evidence type="ECO:0000256" key="1">
    <source>
        <dbReference type="ARBA" id="ARBA00004141"/>
    </source>
</evidence>
<comment type="similarity">
    <text evidence="5">Belongs to the PRA1 family.</text>
</comment>
<evidence type="ECO:0000256" key="2">
    <source>
        <dbReference type="ARBA" id="ARBA00022692"/>
    </source>
</evidence>
<comment type="caution">
    <text evidence="6">The sequence shown here is derived from an EMBL/GenBank/DDBJ whole genome shotgun (WGS) entry which is preliminary data.</text>
</comment>
<comment type="subcellular location">
    <subcellularLocation>
        <location evidence="1 5">Membrane</location>
        <topology evidence="1 5">Multi-pass membrane protein</topology>
    </subcellularLocation>
</comment>
<name>A0AAE1UL65_9EUCA</name>
<keyword evidence="3 5" id="KW-1133">Transmembrane helix</keyword>
<dbReference type="PANTHER" id="PTHR12859">
    <property type="entry name" value="PRA1 PROTEIN"/>
    <property type="match status" value="1"/>
</dbReference>
<feature type="transmembrane region" description="Helical" evidence="5">
    <location>
        <begin position="71"/>
        <end position="88"/>
    </location>
</feature>
<evidence type="ECO:0000256" key="4">
    <source>
        <dbReference type="ARBA" id="ARBA00023136"/>
    </source>
</evidence>
<reference evidence="6" key="1">
    <citation type="submission" date="2023-11" db="EMBL/GenBank/DDBJ databases">
        <title>Genome assemblies of two species of porcelain crab, Petrolisthes cinctipes and Petrolisthes manimaculis (Anomura: Porcellanidae).</title>
        <authorList>
            <person name="Angst P."/>
        </authorList>
    </citation>
    <scope>NUCLEOTIDE SEQUENCE</scope>
    <source>
        <strain evidence="6">PB745_02</strain>
        <tissue evidence="6">Gill</tissue>
    </source>
</reference>
<feature type="transmembrane region" description="Helical" evidence="5">
    <location>
        <begin position="44"/>
        <end position="65"/>
    </location>
</feature>
<organism evidence="6 7">
    <name type="scientific">Petrolisthes manimaculis</name>
    <dbReference type="NCBI Taxonomy" id="1843537"/>
    <lineage>
        <taxon>Eukaryota</taxon>
        <taxon>Metazoa</taxon>
        <taxon>Ecdysozoa</taxon>
        <taxon>Arthropoda</taxon>
        <taxon>Crustacea</taxon>
        <taxon>Multicrustacea</taxon>
        <taxon>Malacostraca</taxon>
        <taxon>Eumalacostraca</taxon>
        <taxon>Eucarida</taxon>
        <taxon>Decapoda</taxon>
        <taxon>Pleocyemata</taxon>
        <taxon>Anomura</taxon>
        <taxon>Galatheoidea</taxon>
        <taxon>Porcellanidae</taxon>
        <taxon>Petrolisthes</taxon>
    </lineage>
</organism>
<keyword evidence="2 5" id="KW-0812">Transmembrane</keyword>